<dbReference type="Gene3D" id="1.10.1070.20">
    <property type="match status" value="1"/>
</dbReference>
<dbReference type="RefSeq" id="WP_233351841.1">
    <property type="nucleotide sequence ID" value="NZ_BMFS01000010.1"/>
</dbReference>
<evidence type="ECO:0000256" key="1">
    <source>
        <dbReference type="ARBA" id="ARBA00010164"/>
    </source>
</evidence>
<gene>
    <name evidence="6" type="ORF">GCM10007420_21980</name>
</gene>
<sequence length="413" mass="45216">MMTKARTLPSILTVSLHGKQIGTLTHLGDDRILFAFDEAYIEDAERATLSLGFKDEYGALATEFPVTQTRALPFFSNLLPEGHLRTYLAERANVNPVREFALLEALGADLPGAISIALAGGDPVRVEDQPADVTADIAEQPFGFSLAGVQLKFSALLEARGGLTIPARGLGGDWIVKLPSREFEGVPENEFSMMTLAGLVGIDVPPIELVNLADIGNLPDGIGLGDGRLKGKAFAIARFDRGADGARVHIEDFAQIFGVYPEEKYKRASIRQIARVIGIEAGNADVAEFIRRLTFNVLIGNADMHIKNWSLIYPDQKRAALAPAYDFVSTIPYIRDESFALKFSRTKRFDEFGMDELAHLAAKAELPEKLILDTATETAARFHEVWAQEKAHLPMSAQVRTAIEAHLQSLRGF</sequence>
<keyword evidence="2" id="KW-0808">Transferase</keyword>
<evidence type="ECO:0000259" key="5">
    <source>
        <dbReference type="Pfam" id="PF13657"/>
    </source>
</evidence>
<accession>A0ABQ1XW25</accession>
<dbReference type="InterPro" id="IPR052028">
    <property type="entry name" value="HipA_Ser/Thr_kinase"/>
</dbReference>
<evidence type="ECO:0000256" key="3">
    <source>
        <dbReference type="ARBA" id="ARBA00022777"/>
    </source>
</evidence>
<keyword evidence="3 6" id="KW-0418">Kinase</keyword>
<dbReference type="InterPro" id="IPR017508">
    <property type="entry name" value="HipA_N1"/>
</dbReference>
<organism evidence="6 7">
    <name type="scientific">Glycocaulis albus</name>
    <dbReference type="NCBI Taxonomy" id="1382801"/>
    <lineage>
        <taxon>Bacteria</taxon>
        <taxon>Pseudomonadati</taxon>
        <taxon>Pseudomonadota</taxon>
        <taxon>Alphaproteobacteria</taxon>
        <taxon>Maricaulales</taxon>
        <taxon>Maricaulaceae</taxon>
        <taxon>Glycocaulis</taxon>
    </lineage>
</organism>
<comment type="similarity">
    <text evidence="1">Belongs to the HipA Ser/Thr kinase family.</text>
</comment>
<dbReference type="Pfam" id="PF07804">
    <property type="entry name" value="HipA_C"/>
    <property type="match status" value="1"/>
</dbReference>
<proteinExistence type="inferred from homology"/>
<feature type="domain" description="HipA-like C-terminal" evidence="4">
    <location>
        <begin position="144"/>
        <end position="386"/>
    </location>
</feature>
<dbReference type="Proteomes" id="UP000648722">
    <property type="component" value="Unassembled WGS sequence"/>
</dbReference>
<dbReference type="GO" id="GO:0016301">
    <property type="term" value="F:kinase activity"/>
    <property type="evidence" value="ECO:0007669"/>
    <property type="project" value="UniProtKB-KW"/>
</dbReference>
<comment type="caution">
    <text evidence="6">The sequence shown here is derived from an EMBL/GenBank/DDBJ whole genome shotgun (WGS) entry which is preliminary data.</text>
</comment>
<feature type="domain" description="HipA N-terminal subdomain 1" evidence="5">
    <location>
        <begin position="12"/>
        <end position="116"/>
    </location>
</feature>
<evidence type="ECO:0000313" key="6">
    <source>
        <dbReference type="EMBL" id="GGH05126.1"/>
    </source>
</evidence>
<protein>
    <submittedName>
        <fullName evidence="6">Kinase Y4dM</fullName>
    </submittedName>
</protein>
<dbReference type="PANTHER" id="PTHR37419:SF1">
    <property type="entry name" value="SERINE_THREONINE-PROTEIN KINASE TOXIN HIPA"/>
    <property type="match status" value="1"/>
</dbReference>
<dbReference type="NCBIfam" id="TIGR03071">
    <property type="entry name" value="couple_hipA"/>
    <property type="match status" value="1"/>
</dbReference>
<reference evidence="7" key="1">
    <citation type="journal article" date="2019" name="Int. J. Syst. Evol. Microbiol.">
        <title>The Global Catalogue of Microorganisms (GCM) 10K type strain sequencing project: providing services to taxonomists for standard genome sequencing and annotation.</title>
        <authorList>
            <consortium name="The Broad Institute Genomics Platform"/>
            <consortium name="The Broad Institute Genome Sequencing Center for Infectious Disease"/>
            <person name="Wu L."/>
            <person name="Ma J."/>
        </authorList>
    </citation>
    <scope>NUCLEOTIDE SEQUENCE [LARGE SCALE GENOMIC DNA]</scope>
    <source>
        <strain evidence="7">CGMCC 1.12766</strain>
    </source>
</reference>
<keyword evidence="7" id="KW-1185">Reference proteome</keyword>
<evidence type="ECO:0000256" key="2">
    <source>
        <dbReference type="ARBA" id="ARBA00022679"/>
    </source>
</evidence>
<dbReference type="Pfam" id="PF13657">
    <property type="entry name" value="Couple_hipA"/>
    <property type="match status" value="1"/>
</dbReference>
<evidence type="ECO:0000313" key="7">
    <source>
        <dbReference type="Proteomes" id="UP000648722"/>
    </source>
</evidence>
<dbReference type="EMBL" id="BMFS01000010">
    <property type="protein sequence ID" value="GGH05126.1"/>
    <property type="molecule type" value="Genomic_DNA"/>
</dbReference>
<name>A0ABQ1XW25_9PROT</name>
<evidence type="ECO:0000259" key="4">
    <source>
        <dbReference type="Pfam" id="PF07804"/>
    </source>
</evidence>
<dbReference type="InterPro" id="IPR012893">
    <property type="entry name" value="HipA-like_C"/>
</dbReference>
<dbReference type="PANTHER" id="PTHR37419">
    <property type="entry name" value="SERINE/THREONINE-PROTEIN KINASE TOXIN HIPA"/>
    <property type="match status" value="1"/>
</dbReference>